<name>A0ACC2NAP7_9HYME</name>
<sequence length="504" mass="54689">MRVASLLGCLRTGPDVALNSKEQQVQRAHKYIVNGNSKGDDIFAMKLALHQAQQQQELQPEKRRLWLQIAAAISASLAIMGCGGYLGWTSPALPYLKSKSSPYPVTDEQGSWIVSLYILGGILGSLLSPVIVDRLGRKPSLLLFAIPQLAGWCLIIPAKSYWTLYVARLIAGIAHGGIYNVAVIYFAEIADKDIRGAFGTLLKMCTNLGSLYASIAGALLSYNNLNFVELVLPVLFVGSFWFMPETPYYHLVKGREDRATKSLMQLRRLKKPESVSADISSMRTAVEECRVNSSTNAIHELLFNKANRRGLWILLSLKATQQFSGHMAIVAYTQEIFDASGTSIEPSYAVVLLGLAQLGAGILAAALVDRLGRRPLILLSGASASVALGLFGHFFYLKDSLNRDVSSITWLPVVALVGYEIMVALGIGTIVGIHGSFWAFGACCALGTAWVVAITPETKGKSLEEIQEILMNGGSGKCDRGKEQKRVDLAVIDVPEIVKEKTGV</sequence>
<keyword evidence="2" id="KW-1185">Reference proteome</keyword>
<protein>
    <submittedName>
        <fullName evidence="1">Uncharacterized protein</fullName>
    </submittedName>
</protein>
<accession>A0ACC2NAP7</accession>
<dbReference type="Proteomes" id="UP001239111">
    <property type="component" value="Chromosome 4"/>
</dbReference>
<gene>
    <name evidence="1" type="ORF">QAD02_009792</name>
</gene>
<reference evidence="1" key="1">
    <citation type="submission" date="2023-04" db="EMBL/GenBank/DDBJ databases">
        <title>A chromosome-level genome assembly of the parasitoid wasp Eretmocerus hayati.</title>
        <authorList>
            <person name="Zhong Y."/>
            <person name="Liu S."/>
            <person name="Liu Y."/>
        </authorList>
    </citation>
    <scope>NUCLEOTIDE SEQUENCE</scope>
    <source>
        <strain evidence="1">ZJU_SS_LIU_2023</strain>
    </source>
</reference>
<proteinExistence type="predicted"/>
<comment type="caution">
    <text evidence="1">The sequence shown here is derived from an EMBL/GenBank/DDBJ whole genome shotgun (WGS) entry which is preliminary data.</text>
</comment>
<evidence type="ECO:0000313" key="2">
    <source>
        <dbReference type="Proteomes" id="UP001239111"/>
    </source>
</evidence>
<organism evidence="1 2">
    <name type="scientific">Eretmocerus hayati</name>
    <dbReference type="NCBI Taxonomy" id="131215"/>
    <lineage>
        <taxon>Eukaryota</taxon>
        <taxon>Metazoa</taxon>
        <taxon>Ecdysozoa</taxon>
        <taxon>Arthropoda</taxon>
        <taxon>Hexapoda</taxon>
        <taxon>Insecta</taxon>
        <taxon>Pterygota</taxon>
        <taxon>Neoptera</taxon>
        <taxon>Endopterygota</taxon>
        <taxon>Hymenoptera</taxon>
        <taxon>Apocrita</taxon>
        <taxon>Proctotrupomorpha</taxon>
        <taxon>Chalcidoidea</taxon>
        <taxon>Aphelinidae</taxon>
        <taxon>Aphelininae</taxon>
        <taxon>Eretmocerus</taxon>
    </lineage>
</organism>
<evidence type="ECO:0000313" key="1">
    <source>
        <dbReference type="EMBL" id="KAJ8668129.1"/>
    </source>
</evidence>
<dbReference type="EMBL" id="CM056744">
    <property type="protein sequence ID" value="KAJ8668129.1"/>
    <property type="molecule type" value="Genomic_DNA"/>
</dbReference>